<keyword evidence="1" id="KW-0472">Membrane</keyword>
<dbReference type="AlphaFoldDB" id="A0A099YF77"/>
<keyword evidence="2" id="KW-0732">Signal</keyword>
<accession>A0A099YF77</accession>
<name>A0A099YF77_LIMMU</name>
<feature type="chain" id="PRO_5035986706" evidence="2">
    <location>
        <begin position="26"/>
        <end position="146"/>
    </location>
</feature>
<evidence type="ECO:0000313" key="6">
    <source>
        <dbReference type="Proteomes" id="UP000365705"/>
    </source>
</evidence>
<keyword evidence="1" id="KW-1133">Transmembrane helix</keyword>
<organism evidence="3 5">
    <name type="scientific">Limosilactobacillus mucosae</name>
    <name type="common">Lactobacillus mucosae</name>
    <dbReference type="NCBI Taxonomy" id="97478"/>
    <lineage>
        <taxon>Bacteria</taxon>
        <taxon>Bacillati</taxon>
        <taxon>Bacillota</taxon>
        <taxon>Bacilli</taxon>
        <taxon>Lactobacillales</taxon>
        <taxon>Lactobacillaceae</taxon>
        <taxon>Limosilactobacillus</taxon>
    </lineage>
</organism>
<reference evidence="3 5" key="1">
    <citation type="submission" date="2014-09" db="EMBL/GenBank/DDBJ databases">
        <title>Lactobacillus mucosae CRL573 Genome Sequencing.</title>
        <authorList>
            <person name="Bleckwedel J."/>
            <person name="Teran L.C."/>
            <person name="Bonacina J."/>
            <person name="Saavedra L."/>
            <person name="Mozzi F.B."/>
            <person name="Raya R.R."/>
        </authorList>
    </citation>
    <scope>NUCLEOTIDE SEQUENCE [LARGE SCALE GENOMIC DNA]</scope>
    <source>
        <strain evidence="3 5">CRL573</strain>
    </source>
</reference>
<dbReference type="Proteomes" id="UP000365705">
    <property type="component" value="Unassembled WGS sequence"/>
</dbReference>
<sequence length="146" mass="15929">MKKTRMMMFSLVLFGLLLVAVPAKAASIDDTESTASALSSLASLPVATALDDGWAVLGALVVALPGAFYFGKKTDEKNRQNAKSGQSNQLLLNYRGQQGTVEQMSGKQGLFGHIVGVRHLVLYEGRDFEELENDFHEAVDEYLAKY</sequence>
<feature type="signal peptide" evidence="2">
    <location>
        <begin position="1"/>
        <end position="25"/>
    </location>
</feature>
<evidence type="ECO:0000313" key="3">
    <source>
        <dbReference type="EMBL" id="KGL67225.1"/>
    </source>
</evidence>
<keyword evidence="1" id="KW-0812">Transmembrane</keyword>
<evidence type="ECO:0000313" key="5">
    <source>
        <dbReference type="Proteomes" id="UP000030001"/>
    </source>
</evidence>
<feature type="transmembrane region" description="Helical" evidence="1">
    <location>
        <begin position="53"/>
        <end position="71"/>
    </location>
</feature>
<dbReference type="RefSeq" id="WP_034539495.1">
    <property type="nucleotide sequence ID" value="NZ_CABFNH010000032.1"/>
</dbReference>
<dbReference type="EMBL" id="JROC01000026">
    <property type="protein sequence ID" value="KGL67225.1"/>
    <property type="molecule type" value="Genomic_DNA"/>
</dbReference>
<protein>
    <submittedName>
        <fullName evidence="3">Uncharacterized protein</fullName>
    </submittedName>
</protein>
<evidence type="ECO:0000256" key="1">
    <source>
        <dbReference type="SAM" id="Phobius"/>
    </source>
</evidence>
<reference evidence="4 6" key="2">
    <citation type="submission" date="2019-06" db="EMBL/GenBank/DDBJ databases">
        <authorList>
            <person name="Rodrigo-Torres L."/>
            <person name="Arahal R. D."/>
            <person name="Lucena T."/>
        </authorList>
    </citation>
    <scope>NUCLEOTIDE SEQUENCE [LARGE SCALE GENOMIC DNA]</scope>
    <source>
        <strain evidence="4 6">INIA P508</strain>
    </source>
</reference>
<proteinExistence type="predicted"/>
<evidence type="ECO:0000256" key="2">
    <source>
        <dbReference type="SAM" id="SignalP"/>
    </source>
</evidence>
<dbReference type="EMBL" id="CABFNH010000032">
    <property type="protein sequence ID" value="VTZ93311.1"/>
    <property type="molecule type" value="Genomic_DNA"/>
</dbReference>
<dbReference type="Proteomes" id="UP000030001">
    <property type="component" value="Unassembled WGS sequence"/>
</dbReference>
<gene>
    <name evidence="4" type="ORF">LMUP508_01919</name>
    <name evidence="3" type="ORF">LX03_02740</name>
</gene>
<evidence type="ECO:0000313" key="4">
    <source>
        <dbReference type="EMBL" id="VTZ93311.1"/>
    </source>
</evidence>